<keyword evidence="1" id="KW-0472">Membrane</keyword>
<name>A0A3E0WUY8_9BACI</name>
<gene>
    <name evidence="2" type="ORF">CAI16_05245</name>
</gene>
<accession>A0A3E0WUY8</accession>
<dbReference type="RefSeq" id="WP_116277551.1">
    <property type="nucleotide sequence ID" value="NZ_NFZX01000007.1"/>
</dbReference>
<organism evidence="2 3">
    <name type="scientific">Virgibacillus dokdonensis</name>
    <dbReference type="NCBI Taxonomy" id="302167"/>
    <lineage>
        <taxon>Bacteria</taxon>
        <taxon>Bacillati</taxon>
        <taxon>Bacillota</taxon>
        <taxon>Bacilli</taxon>
        <taxon>Bacillales</taxon>
        <taxon>Bacillaceae</taxon>
        <taxon>Virgibacillus</taxon>
    </lineage>
</organism>
<dbReference type="Proteomes" id="UP000256488">
    <property type="component" value="Unassembled WGS sequence"/>
</dbReference>
<dbReference type="EMBL" id="NFZX01000007">
    <property type="protein sequence ID" value="RFA36199.1"/>
    <property type="molecule type" value="Genomic_DNA"/>
</dbReference>
<evidence type="ECO:0000313" key="2">
    <source>
        <dbReference type="EMBL" id="RFA36199.1"/>
    </source>
</evidence>
<proteinExistence type="predicted"/>
<feature type="transmembrane region" description="Helical" evidence="1">
    <location>
        <begin position="97"/>
        <end position="116"/>
    </location>
</feature>
<evidence type="ECO:0000313" key="3">
    <source>
        <dbReference type="Proteomes" id="UP000256488"/>
    </source>
</evidence>
<comment type="caution">
    <text evidence="2">The sequence shown here is derived from an EMBL/GenBank/DDBJ whole genome shotgun (WGS) entry which is preliminary data.</text>
</comment>
<evidence type="ECO:0000256" key="1">
    <source>
        <dbReference type="SAM" id="Phobius"/>
    </source>
</evidence>
<reference evidence="2 3" key="1">
    <citation type="submission" date="2017-05" db="EMBL/GenBank/DDBJ databases">
        <title>Virgibacillus sp. AK90 isolated from a saltern of Kakinada, India.</title>
        <authorList>
            <person name="Gupta V."/>
            <person name="Sidhu C."/>
            <person name="Korpole S."/>
            <person name="Pinnaka A.K."/>
        </authorList>
    </citation>
    <scope>NUCLEOTIDE SEQUENCE [LARGE SCALE GENOMIC DNA]</scope>
    <source>
        <strain evidence="2 3">AK90</strain>
    </source>
</reference>
<sequence length="118" mass="13713">MDYEKLFSEEDIPEAKKRFARITNLLDWVSRYLKTSDLTLARDHLSEAFVEINNLVDLNKEKQGKEQLIRLADELSELGIDPLKVLGDKYAMDKTDLFYQICFIATLVFLQIAIRLSV</sequence>
<dbReference type="AlphaFoldDB" id="A0A3E0WUY8"/>
<keyword evidence="1" id="KW-1133">Transmembrane helix</keyword>
<keyword evidence="1" id="KW-0812">Transmembrane</keyword>
<protein>
    <submittedName>
        <fullName evidence="2">Uncharacterized protein</fullName>
    </submittedName>
</protein>